<evidence type="ECO:0000313" key="3">
    <source>
        <dbReference type="EMBL" id="KXO98215.1"/>
    </source>
</evidence>
<feature type="region of interest" description="Disordered" evidence="1">
    <location>
        <begin position="1"/>
        <end position="43"/>
    </location>
</feature>
<proteinExistence type="predicted"/>
<gene>
    <name evidence="3" type="ORF">AXK61_19485</name>
</gene>
<organism evidence="3 4">
    <name type="scientific">Tsukamurella pseudospumae</name>
    <dbReference type="NCBI Taxonomy" id="239498"/>
    <lineage>
        <taxon>Bacteria</taxon>
        <taxon>Bacillati</taxon>
        <taxon>Actinomycetota</taxon>
        <taxon>Actinomycetes</taxon>
        <taxon>Mycobacteriales</taxon>
        <taxon>Tsukamurellaceae</taxon>
        <taxon>Tsukamurella</taxon>
    </lineage>
</organism>
<evidence type="ECO:0000313" key="4">
    <source>
        <dbReference type="Proteomes" id="UP000070409"/>
    </source>
</evidence>
<dbReference type="Proteomes" id="UP000070409">
    <property type="component" value="Unassembled WGS sequence"/>
</dbReference>
<feature type="region of interest" description="Disordered" evidence="1">
    <location>
        <begin position="80"/>
        <end position="101"/>
    </location>
</feature>
<keyword evidence="2" id="KW-0472">Membrane</keyword>
<evidence type="ECO:0000256" key="2">
    <source>
        <dbReference type="SAM" id="Phobius"/>
    </source>
</evidence>
<keyword evidence="2" id="KW-1133">Transmembrane helix</keyword>
<dbReference type="RefSeq" id="WP_068745382.1">
    <property type="nucleotide sequence ID" value="NZ_LSRE01000013.1"/>
</dbReference>
<name>A0A137ZJ55_9ACTN</name>
<reference evidence="3 4" key="1">
    <citation type="submission" date="2016-02" db="EMBL/GenBank/DDBJ databases">
        <authorList>
            <person name="Teng J.L."/>
            <person name="Tang Y."/>
            <person name="Huang Y."/>
            <person name="Guo F."/>
            <person name="Wei W."/>
            <person name="Chen J.H."/>
            <person name="Wong S.Y."/>
            <person name="Lau S.K."/>
            <person name="Woo P.C."/>
        </authorList>
    </citation>
    <scope>NUCLEOTIDE SEQUENCE [LARGE SCALE GENOMIC DNA]</scope>
    <source>
        <strain evidence="3 4">JCM 13375</strain>
    </source>
</reference>
<protein>
    <submittedName>
        <fullName evidence="3">Uncharacterized protein</fullName>
    </submittedName>
</protein>
<keyword evidence="2" id="KW-0812">Transmembrane</keyword>
<keyword evidence="4" id="KW-1185">Reference proteome</keyword>
<comment type="caution">
    <text evidence="3">The sequence shown here is derived from an EMBL/GenBank/DDBJ whole genome shotgun (WGS) entry which is preliminary data.</text>
</comment>
<accession>A0A137ZJ55</accession>
<dbReference type="EMBL" id="LSRE01000013">
    <property type="protein sequence ID" value="KXO98215.1"/>
    <property type="molecule type" value="Genomic_DNA"/>
</dbReference>
<evidence type="ECO:0000256" key="1">
    <source>
        <dbReference type="SAM" id="MobiDB-lite"/>
    </source>
</evidence>
<sequence>MSHDENPLDRISSGPAPTGPSPWRSNRLPTGSPYANGLYGTGEVRSPRRLGRSGWITLIVAVALIAGAVAWAAVSKPDRSDFASPIGTPTSPPRPPSVGQVTGSAVFTTALVSPPGCALPPLAATRESVEAFARSGTVCLEAVWGLRAATVRPFSSPDDVPPGPGCFAGEPITTFGTCNDDIYLNVDAAIEGAGNQAPHLLQWLSMAVADRAENRAGAAADAAALIRSVDGASPLGIEYRKRSHAQTLCLAGATMQRLVDHGITRADIGQASAQSRTWTLLGDGTGGPKVQAATAQQWFDRGSLSPTQEVCRTAWTVPVDQIS</sequence>
<feature type="transmembrane region" description="Helical" evidence="2">
    <location>
        <begin position="55"/>
        <end position="74"/>
    </location>
</feature>